<evidence type="ECO:0000313" key="1">
    <source>
        <dbReference type="EMBL" id="SVB66237.1"/>
    </source>
</evidence>
<name>A0A382FVJ3_9ZZZZ</name>
<dbReference type="EMBL" id="UINC01051733">
    <property type="protein sequence ID" value="SVB66237.1"/>
    <property type="molecule type" value="Genomic_DNA"/>
</dbReference>
<protein>
    <submittedName>
        <fullName evidence="1">Uncharacterized protein</fullName>
    </submittedName>
</protein>
<sequence length="66" mass="7286">MEIKYKGETISVSDDFVMKMGQHAASRGMTLEEYIVEAFTMINNSDSCGTPPAGWMPLQPDVEENG</sequence>
<gene>
    <name evidence="1" type="ORF">METZ01_LOCUS219091</name>
</gene>
<organism evidence="1">
    <name type="scientific">marine metagenome</name>
    <dbReference type="NCBI Taxonomy" id="408172"/>
    <lineage>
        <taxon>unclassified sequences</taxon>
        <taxon>metagenomes</taxon>
        <taxon>ecological metagenomes</taxon>
    </lineage>
</organism>
<proteinExistence type="predicted"/>
<dbReference type="AlphaFoldDB" id="A0A382FVJ3"/>
<accession>A0A382FVJ3</accession>
<reference evidence="1" key="1">
    <citation type="submission" date="2018-05" db="EMBL/GenBank/DDBJ databases">
        <authorList>
            <person name="Lanie J.A."/>
            <person name="Ng W.-L."/>
            <person name="Kazmierczak K.M."/>
            <person name="Andrzejewski T.M."/>
            <person name="Davidsen T.M."/>
            <person name="Wayne K.J."/>
            <person name="Tettelin H."/>
            <person name="Glass J.I."/>
            <person name="Rusch D."/>
            <person name="Podicherti R."/>
            <person name="Tsui H.-C.T."/>
            <person name="Winkler M.E."/>
        </authorList>
    </citation>
    <scope>NUCLEOTIDE SEQUENCE</scope>
</reference>